<keyword evidence="7 9" id="KW-0472">Membrane</keyword>
<evidence type="ECO:0000256" key="8">
    <source>
        <dbReference type="SAM" id="MobiDB-lite"/>
    </source>
</evidence>
<feature type="transmembrane region" description="Helical" evidence="9">
    <location>
        <begin position="410"/>
        <end position="433"/>
    </location>
</feature>
<evidence type="ECO:0000256" key="5">
    <source>
        <dbReference type="ARBA" id="ARBA00022847"/>
    </source>
</evidence>
<keyword evidence="4 9" id="KW-0812">Transmembrane</keyword>
<feature type="transmembrane region" description="Helical" evidence="9">
    <location>
        <begin position="377"/>
        <end position="398"/>
    </location>
</feature>
<evidence type="ECO:0000313" key="11">
    <source>
        <dbReference type="EMBL" id="MBK0418861.1"/>
    </source>
</evidence>
<evidence type="ECO:0000259" key="10">
    <source>
        <dbReference type="PROSITE" id="PS50850"/>
    </source>
</evidence>
<feature type="transmembrane region" description="Helical" evidence="9">
    <location>
        <begin position="113"/>
        <end position="134"/>
    </location>
</feature>
<dbReference type="SUPFAM" id="SSF103473">
    <property type="entry name" value="MFS general substrate transporter"/>
    <property type="match status" value="1"/>
</dbReference>
<feature type="transmembrane region" description="Helical" evidence="9">
    <location>
        <begin position="276"/>
        <end position="296"/>
    </location>
</feature>
<dbReference type="Proteomes" id="UP000608530">
    <property type="component" value="Unassembled WGS sequence"/>
</dbReference>
<evidence type="ECO:0000256" key="3">
    <source>
        <dbReference type="ARBA" id="ARBA00022475"/>
    </source>
</evidence>
<feature type="transmembrane region" description="Helical" evidence="9">
    <location>
        <begin position="77"/>
        <end position="101"/>
    </location>
</feature>
<evidence type="ECO:0000256" key="6">
    <source>
        <dbReference type="ARBA" id="ARBA00022989"/>
    </source>
</evidence>
<dbReference type="Pfam" id="PF00083">
    <property type="entry name" value="Sugar_tr"/>
    <property type="match status" value="1"/>
</dbReference>
<evidence type="ECO:0000256" key="2">
    <source>
        <dbReference type="ARBA" id="ARBA00022448"/>
    </source>
</evidence>
<comment type="subcellular location">
    <subcellularLocation>
        <location evidence="1">Cell membrane</location>
        <topology evidence="1">Multi-pass membrane protein</topology>
    </subcellularLocation>
</comment>
<evidence type="ECO:0000256" key="7">
    <source>
        <dbReference type="ARBA" id="ARBA00023136"/>
    </source>
</evidence>
<dbReference type="GO" id="GO:0005886">
    <property type="term" value="C:plasma membrane"/>
    <property type="evidence" value="ECO:0007669"/>
    <property type="project" value="UniProtKB-SubCell"/>
</dbReference>
<keyword evidence="5" id="KW-0769">Symport</keyword>
<evidence type="ECO:0000256" key="1">
    <source>
        <dbReference type="ARBA" id="ARBA00004651"/>
    </source>
</evidence>
<reference evidence="11" key="1">
    <citation type="submission" date="2020-12" db="EMBL/GenBank/DDBJ databases">
        <title>Leucobacter sp. CAS1, isolated from Chromium sludge.</title>
        <authorList>
            <person name="Xu Z."/>
        </authorList>
    </citation>
    <scope>NUCLEOTIDE SEQUENCE</scope>
    <source>
        <strain evidence="11">CSA1</strain>
    </source>
</reference>
<dbReference type="InterPro" id="IPR005829">
    <property type="entry name" value="Sugar_transporter_CS"/>
</dbReference>
<evidence type="ECO:0000256" key="9">
    <source>
        <dbReference type="SAM" id="Phobius"/>
    </source>
</evidence>
<dbReference type="GO" id="GO:0015293">
    <property type="term" value="F:symporter activity"/>
    <property type="evidence" value="ECO:0007669"/>
    <property type="project" value="UniProtKB-KW"/>
</dbReference>
<dbReference type="InterPro" id="IPR020846">
    <property type="entry name" value="MFS_dom"/>
</dbReference>
<sequence>MTMNHISNEASPGTRPGGHAGEIHAFDSGEHTGITRMQRRVLLGGSVGQFIEFYDFALYGLSAVVLSALFFPSDNQLAGLLALFATFGVAFFVRPIGGLIFGSLGDRIGRRNVLVITLLLIGVATTGIGLLPTFETAGPIAPILLVLLRLVQGLSAGGESAGAPSFVFEHAPVNRRGLFVNITLAATALPSVAAAFFIFFLSISMNDEAFTAWGWRVPFLIALPLALVGLWIRAKTEESPAFKEMAREQAEQAAEVAAEVEVAKHSPVREAFRTNWLKMIQVVFVMGLTAMGFYFLSGYFVPFVQTSGNLSRDQALLLNGFAMLAYTVLLPVAGAIGDRIGRRPMLIGGAITIAVLAIPSFLLVTSGSVPLAMCGQLLFVLAICFYGGGCYTFFIEVFDTKTRFTSAAFSYNLGYALLGGTAPFVGTALVNATEVPFSPAFYVIGIALLTLVAMAITKVPETRGLRH</sequence>
<feature type="transmembrane region" description="Helical" evidence="9">
    <location>
        <begin position="178"/>
        <end position="201"/>
    </location>
</feature>
<proteinExistence type="predicted"/>
<feature type="domain" description="Major facilitator superfamily (MFS) profile" evidence="10">
    <location>
        <begin position="41"/>
        <end position="463"/>
    </location>
</feature>
<dbReference type="InterPro" id="IPR051084">
    <property type="entry name" value="H+-coupled_symporters"/>
</dbReference>
<dbReference type="InterPro" id="IPR036259">
    <property type="entry name" value="MFS_trans_sf"/>
</dbReference>
<dbReference type="InterPro" id="IPR005828">
    <property type="entry name" value="MFS_sugar_transport-like"/>
</dbReference>
<organism evidence="11 12">
    <name type="scientific">Leucobacter chromiisoli</name>
    <dbReference type="NCBI Taxonomy" id="2796471"/>
    <lineage>
        <taxon>Bacteria</taxon>
        <taxon>Bacillati</taxon>
        <taxon>Actinomycetota</taxon>
        <taxon>Actinomycetes</taxon>
        <taxon>Micrococcales</taxon>
        <taxon>Microbacteriaceae</taxon>
        <taxon>Leucobacter</taxon>
    </lineage>
</organism>
<dbReference type="AlphaFoldDB" id="A0A934Q850"/>
<dbReference type="PANTHER" id="PTHR43528">
    <property type="entry name" value="ALPHA-KETOGLUTARATE PERMEASE"/>
    <property type="match status" value="1"/>
</dbReference>
<dbReference type="PANTHER" id="PTHR43528:SF1">
    <property type="entry name" value="ALPHA-KETOGLUTARATE PERMEASE"/>
    <property type="match status" value="1"/>
</dbReference>
<comment type="caution">
    <text evidence="11">The sequence shown here is derived from an EMBL/GenBank/DDBJ whole genome shotgun (WGS) entry which is preliminary data.</text>
</comment>
<feature type="region of interest" description="Disordered" evidence="8">
    <location>
        <begin position="1"/>
        <end position="22"/>
    </location>
</feature>
<evidence type="ECO:0000313" key="12">
    <source>
        <dbReference type="Proteomes" id="UP000608530"/>
    </source>
</evidence>
<protein>
    <submittedName>
        <fullName evidence="11">MFS transporter</fullName>
    </submittedName>
</protein>
<feature type="transmembrane region" description="Helical" evidence="9">
    <location>
        <begin position="316"/>
        <end position="337"/>
    </location>
</feature>
<dbReference type="PROSITE" id="PS50850">
    <property type="entry name" value="MFS"/>
    <property type="match status" value="1"/>
</dbReference>
<keyword evidence="6 9" id="KW-1133">Transmembrane helix</keyword>
<feature type="transmembrane region" description="Helical" evidence="9">
    <location>
        <begin position="140"/>
        <end position="157"/>
    </location>
</feature>
<dbReference type="PROSITE" id="PS00217">
    <property type="entry name" value="SUGAR_TRANSPORT_2"/>
    <property type="match status" value="1"/>
</dbReference>
<feature type="transmembrane region" description="Helical" evidence="9">
    <location>
        <begin position="344"/>
        <end position="365"/>
    </location>
</feature>
<evidence type="ECO:0000256" key="4">
    <source>
        <dbReference type="ARBA" id="ARBA00022692"/>
    </source>
</evidence>
<feature type="compositionally biased region" description="Polar residues" evidence="8">
    <location>
        <begin position="1"/>
        <end position="11"/>
    </location>
</feature>
<keyword evidence="3" id="KW-1003">Cell membrane</keyword>
<keyword evidence="12" id="KW-1185">Reference proteome</keyword>
<dbReference type="EMBL" id="JAEHOH010000009">
    <property type="protein sequence ID" value="MBK0418861.1"/>
    <property type="molecule type" value="Genomic_DNA"/>
</dbReference>
<keyword evidence="2" id="KW-0813">Transport</keyword>
<gene>
    <name evidence="11" type="ORF">JD276_07425</name>
</gene>
<feature type="transmembrane region" description="Helical" evidence="9">
    <location>
        <begin position="439"/>
        <end position="457"/>
    </location>
</feature>
<name>A0A934Q850_9MICO</name>
<dbReference type="Gene3D" id="1.20.1250.20">
    <property type="entry name" value="MFS general substrate transporter like domains"/>
    <property type="match status" value="2"/>
</dbReference>
<accession>A0A934Q850</accession>
<feature type="transmembrane region" description="Helical" evidence="9">
    <location>
        <begin position="213"/>
        <end position="232"/>
    </location>
</feature>